<feature type="compositionally biased region" description="Polar residues" evidence="1">
    <location>
        <begin position="27"/>
        <end position="36"/>
    </location>
</feature>
<protein>
    <submittedName>
        <fullName evidence="2">Uncharacterized protein</fullName>
    </submittedName>
</protein>
<name>A0A3A2ZVV8_9EURO</name>
<dbReference type="AlphaFoldDB" id="A0A3A2ZVV8"/>
<comment type="caution">
    <text evidence="2">The sequence shown here is derived from an EMBL/GenBank/DDBJ whole genome shotgun (WGS) entry which is preliminary data.</text>
</comment>
<accession>A0A3A2ZVV8</accession>
<proteinExistence type="predicted"/>
<dbReference type="Proteomes" id="UP000266188">
    <property type="component" value="Unassembled WGS sequence"/>
</dbReference>
<dbReference type="EMBL" id="MVGC01000021">
    <property type="protein sequence ID" value="RJE26473.1"/>
    <property type="molecule type" value="Genomic_DNA"/>
</dbReference>
<evidence type="ECO:0000313" key="2">
    <source>
        <dbReference type="EMBL" id="RJE26473.1"/>
    </source>
</evidence>
<feature type="region of interest" description="Disordered" evidence="1">
    <location>
        <begin position="27"/>
        <end position="52"/>
    </location>
</feature>
<feature type="compositionally biased region" description="Basic residues" evidence="1">
    <location>
        <begin position="37"/>
        <end position="47"/>
    </location>
</feature>
<sequence length="187" mass="21431">MGVYQTVTEAGTCRIYYGRLLDSLSCQDGPPSNSKNRPGHWRAKRHQQTLTQEENAQEVWRNQRNNQHENILYPYVRTKKARPIREEEFRDLQTNILNSGQAFSFTKPRYRFFVTVNSNTNETLPFPLQTLTPEYPPDPTAALAHLLMKPIGIISDYTQAKTTKYNNKPRGAPADDSSDSGDLRGKK</sequence>
<evidence type="ECO:0000256" key="1">
    <source>
        <dbReference type="SAM" id="MobiDB-lite"/>
    </source>
</evidence>
<gene>
    <name evidence="2" type="ORF">PHISCL_01183</name>
</gene>
<feature type="region of interest" description="Disordered" evidence="1">
    <location>
        <begin position="162"/>
        <end position="187"/>
    </location>
</feature>
<evidence type="ECO:0000313" key="3">
    <source>
        <dbReference type="Proteomes" id="UP000266188"/>
    </source>
</evidence>
<keyword evidence="3" id="KW-1185">Reference proteome</keyword>
<reference evidence="3" key="1">
    <citation type="submission" date="2017-02" db="EMBL/GenBank/DDBJ databases">
        <authorList>
            <person name="Tafer H."/>
            <person name="Lopandic K."/>
        </authorList>
    </citation>
    <scope>NUCLEOTIDE SEQUENCE [LARGE SCALE GENOMIC DNA]</scope>
    <source>
        <strain evidence="3">CBS 366.77</strain>
    </source>
</reference>
<organism evidence="2 3">
    <name type="scientific">Aspergillus sclerotialis</name>
    <dbReference type="NCBI Taxonomy" id="2070753"/>
    <lineage>
        <taxon>Eukaryota</taxon>
        <taxon>Fungi</taxon>
        <taxon>Dikarya</taxon>
        <taxon>Ascomycota</taxon>
        <taxon>Pezizomycotina</taxon>
        <taxon>Eurotiomycetes</taxon>
        <taxon>Eurotiomycetidae</taxon>
        <taxon>Eurotiales</taxon>
        <taxon>Aspergillaceae</taxon>
        <taxon>Aspergillus</taxon>
        <taxon>Aspergillus subgen. Polypaecilum</taxon>
    </lineage>
</organism>